<organism evidence="1 2">
    <name type="scientific">Sphingobacterium yanglingense</name>
    <dbReference type="NCBI Taxonomy" id="1437280"/>
    <lineage>
        <taxon>Bacteria</taxon>
        <taxon>Pseudomonadati</taxon>
        <taxon>Bacteroidota</taxon>
        <taxon>Sphingobacteriia</taxon>
        <taxon>Sphingobacteriales</taxon>
        <taxon>Sphingobacteriaceae</taxon>
        <taxon>Sphingobacterium</taxon>
    </lineage>
</organism>
<proteinExistence type="predicted"/>
<evidence type="ECO:0000313" key="2">
    <source>
        <dbReference type="Proteomes" id="UP000295292"/>
    </source>
</evidence>
<dbReference type="RefSeq" id="WP_133582654.1">
    <property type="nucleotide sequence ID" value="NZ_SNYV01000003.1"/>
</dbReference>
<protein>
    <submittedName>
        <fullName evidence="1">Uncharacterized protein</fullName>
    </submittedName>
</protein>
<dbReference type="AlphaFoldDB" id="A0A4R6WSJ9"/>
<gene>
    <name evidence="1" type="ORF">CLV99_0230</name>
</gene>
<comment type="caution">
    <text evidence="1">The sequence shown here is derived from an EMBL/GenBank/DDBJ whole genome shotgun (WGS) entry which is preliminary data.</text>
</comment>
<evidence type="ECO:0000313" key="1">
    <source>
        <dbReference type="EMBL" id="TDQ81702.1"/>
    </source>
</evidence>
<dbReference type="Proteomes" id="UP000295292">
    <property type="component" value="Unassembled WGS sequence"/>
</dbReference>
<reference evidence="1 2" key="1">
    <citation type="submission" date="2019-03" db="EMBL/GenBank/DDBJ databases">
        <title>Genomic Encyclopedia of Archaeal and Bacterial Type Strains, Phase II (KMG-II): from individual species to whole genera.</title>
        <authorList>
            <person name="Goeker M."/>
        </authorList>
    </citation>
    <scope>NUCLEOTIDE SEQUENCE [LARGE SCALE GENOMIC DNA]</scope>
    <source>
        <strain evidence="1 2">DSM 28353</strain>
    </source>
</reference>
<sequence>MKAYNAKITKTNILNYFNKSGLTIEVFANLLGVSKRWLEYLISKNEDYEFDPNVVQKACDFFNTDYGKFTTSIQKVPSDLRDLLQKKHTRNPEYNKILSDAPSVQYIIENMVLKDDEFANAESVELKTIKRIIRKHYKELKLTNLSKDLQNSKFIKHWPHPTKKNTNLYGKK</sequence>
<keyword evidence="2" id="KW-1185">Reference proteome</keyword>
<name>A0A4R6WSJ9_9SPHI</name>
<dbReference type="OrthoDB" id="708916at2"/>
<dbReference type="EMBL" id="SNYV01000003">
    <property type="protein sequence ID" value="TDQ81702.1"/>
    <property type="molecule type" value="Genomic_DNA"/>
</dbReference>
<accession>A0A4R6WSJ9</accession>